<dbReference type="PANTHER" id="PTHR34293">
    <property type="entry name" value="HTH-TYPE TRANSCRIPTIONAL REGULATOR TRMBL2"/>
    <property type="match status" value="1"/>
</dbReference>
<dbReference type="InterPro" id="IPR036390">
    <property type="entry name" value="WH_DNA-bd_sf"/>
</dbReference>
<dbReference type="OMA" id="TYFNYLW"/>
<dbReference type="SUPFAM" id="SSF46785">
    <property type="entry name" value="Winged helix' DNA-binding domain"/>
    <property type="match status" value="1"/>
</dbReference>
<dbReference type="GeneID" id="5055997"/>
<evidence type="ECO:0000313" key="2">
    <source>
        <dbReference type="EMBL" id="NYR16269.1"/>
    </source>
</evidence>
<dbReference type="InterPro" id="IPR036388">
    <property type="entry name" value="WH-like_DNA-bd_sf"/>
</dbReference>
<name>A0A7L4PBB4_9CREN</name>
<comment type="caution">
    <text evidence="2">The sequence shown here is derived from an EMBL/GenBank/DDBJ whole genome shotgun (WGS) entry which is preliminary data.</text>
</comment>
<dbReference type="PANTHER" id="PTHR34293:SF1">
    <property type="entry name" value="HTH-TYPE TRANSCRIPTIONAL REGULATOR TRMBL2"/>
    <property type="match status" value="1"/>
</dbReference>
<reference evidence="2 3" key="1">
    <citation type="journal article" date="2020" name="Nat. Commun.">
        <title>The structures of two archaeal type IV pili illuminate evolutionary relationships.</title>
        <authorList>
            <person name="Wang F."/>
            <person name="Baquero D.P."/>
            <person name="Su Z."/>
            <person name="Beltran L.C."/>
            <person name="Prangishvili D."/>
            <person name="Krupovic M."/>
            <person name="Egelman E.H."/>
        </authorList>
    </citation>
    <scope>NUCLEOTIDE SEQUENCE [LARGE SCALE GENOMIC DNA]</scope>
    <source>
        <strain evidence="2 3">2GA</strain>
    </source>
</reference>
<dbReference type="InterPro" id="IPR011991">
    <property type="entry name" value="ArsR-like_HTH"/>
</dbReference>
<dbReference type="InterPro" id="IPR002831">
    <property type="entry name" value="Tscrpt_reg_TrmB_N"/>
</dbReference>
<keyword evidence="3" id="KW-1185">Reference proteome</keyword>
<protein>
    <submittedName>
        <fullName evidence="2">TrmB family transcriptional regulator</fullName>
    </submittedName>
</protein>
<dbReference type="Proteomes" id="UP000554766">
    <property type="component" value="Unassembled WGS sequence"/>
</dbReference>
<dbReference type="AlphaFoldDB" id="A0A7L4PBB4"/>
<accession>A0A7L4PBB4</accession>
<evidence type="ECO:0000259" key="1">
    <source>
        <dbReference type="Pfam" id="PF01978"/>
    </source>
</evidence>
<dbReference type="InterPro" id="IPR051797">
    <property type="entry name" value="TrmB-like"/>
</dbReference>
<sequence length="239" mass="26882">MDQLGKVLASFGIGKREVDIYLALVERGEMTARELSDLLGIPYTKIYAHLERLERLGLITPTGGVRPAKFRATPPVEVYRILVRQTSEVLKTLKPFFDSLQIVYESRYAAATSTFLTLIRGAERVSDLINEVLSEAETEAYLALPFEELISYKLFATIVEESKRISIKVLTTVRLRVKFDLPPRVEVRAVPEMFGGGAIGGSVLIFVKHGGEISGVYSNERFIAEIAKTYFYNVWQRAK</sequence>
<dbReference type="Pfam" id="PF01978">
    <property type="entry name" value="TrmB"/>
    <property type="match status" value="1"/>
</dbReference>
<proteinExistence type="predicted"/>
<evidence type="ECO:0000313" key="3">
    <source>
        <dbReference type="Proteomes" id="UP000554766"/>
    </source>
</evidence>
<dbReference type="CDD" id="cd00090">
    <property type="entry name" value="HTH_ARSR"/>
    <property type="match status" value="1"/>
</dbReference>
<dbReference type="EMBL" id="JAAVJF010000005">
    <property type="protein sequence ID" value="NYR16269.1"/>
    <property type="molecule type" value="Genomic_DNA"/>
</dbReference>
<gene>
    <name evidence="2" type="ORF">HC235_10065</name>
</gene>
<organism evidence="2 3">
    <name type="scientific">Pyrobaculum arsenaticum</name>
    <dbReference type="NCBI Taxonomy" id="121277"/>
    <lineage>
        <taxon>Archaea</taxon>
        <taxon>Thermoproteota</taxon>
        <taxon>Thermoprotei</taxon>
        <taxon>Thermoproteales</taxon>
        <taxon>Thermoproteaceae</taxon>
        <taxon>Pyrobaculum</taxon>
    </lineage>
</organism>
<feature type="domain" description="Transcription regulator TrmB N-terminal" evidence="1">
    <location>
        <begin position="8"/>
        <end position="75"/>
    </location>
</feature>
<dbReference type="RefSeq" id="WP_011901266.1">
    <property type="nucleotide sequence ID" value="NZ_JAAVJF010000005.1"/>
</dbReference>
<dbReference type="Gene3D" id="1.10.10.10">
    <property type="entry name" value="Winged helix-like DNA-binding domain superfamily/Winged helix DNA-binding domain"/>
    <property type="match status" value="1"/>
</dbReference>